<dbReference type="Proteomes" id="UP000001471">
    <property type="component" value="Unassembled WGS sequence"/>
</dbReference>
<sequence length="93" mass="10411">MFAAKLSFPAYARTWPRQITNRFRDLDDGTRVLNGPARFANAGNGGASCAQYCTENGYEYAGTELSDQCCVVLRQLAYQTTDRFKNALKIFRG</sequence>
<evidence type="ECO:0000313" key="1">
    <source>
        <dbReference type="EMBL" id="EDU49843.1"/>
    </source>
</evidence>
<gene>
    <name evidence="1" type="ORF">PTRG_06923</name>
</gene>
<evidence type="ECO:0008006" key="3">
    <source>
        <dbReference type="Google" id="ProtNLM"/>
    </source>
</evidence>
<proteinExistence type="predicted"/>
<dbReference type="HOGENOM" id="CLU_2400802_0_0_1"/>
<organism evidence="1 2">
    <name type="scientific">Pyrenophora tritici-repentis (strain Pt-1C-BFP)</name>
    <name type="common">Wheat tan spot fungus</name>
    <name type="synonym">Drechslera tritici-repentis</name>
    <dbReference type="NCBI Taxonomy" id="426418"/>
    <lineage>
        <taxon>Eukaryota</taxon>
        <taxon>Fungi</taxon>
        <taxon>Dikarya</taxon>
        <taxon>Ascomycota</taxon>
        <taxon>Pezizomycotina</taxon>
        <taxon>Dothideomycetes</taxon>
        <taxon>Pleosporomycetidae</taxon>
        <taxon>Pleosporales</taxon>
        <taxon>Pleosporineae</taxon>
        <taxon>Pleosporaceae</taxon>
        <taxon>Pyrenophora</taxon>
    </lineage>
</organism>
<dbReference type="EMBL" id="DS231621">
    <property type="protein sequence ID" value="EDU49843.1"/>
    <property type="molecule type" value="Genomic_DNA"/>
</dbReference>
<accession>B2WBB1</accession>
<dbReference type="InParanoid" id="B2WBB1"/>
<name>B2WBB1_PYRTR</name>
<dbReference type="AlphaFoldDB" id="B2WBB1"/>
<evidence type="ECO:0000313" key="2">
    <source>
        <dbReference type="Proteomes" id="UP000001471"/>
    </source>
</evidence>
<protein>
    <recommendedName>
        <fullName evidence="3">WSC domain-containing protein</fullName>
    </recommendedName>
</protein>
<reference evidence="2" key="1">
    <citation type="journal article" date="2013" name="G3 (Bethesda)">
        <title>Comparative genomics of a plant-pathogenic fungus, Pyrenophora tritici-repentis, reveals transduplication and the impact of repeat elements on pathogenicity and population divergence.</title>
        <authorList>
            <person name="Manning V.A."/>
            <person name="Pandelova I."/>
            <person name="Dhillon B."/>
            <person name="Wilhelm L.J."/>
            <person name="Goodwin S.B."/>
            <person name="Berlin A.M."/>
            <person name="Figueroa M."/>
            <person name="Freitag M."/>
            <person name="Hane J.K."/>
            <person name="Henrissat B."/>
            <person name="Holman W.H."/>
            <person name="Kodira C.D."/>
            <person name="Martin J."/>
            <person name="Oliver R.P."/>
            <person name="Robbertse B."/>
            <person name="Schackwitz W."/>
            <person name="Schwartz D.C."/>
            <person name="Spatafora J.W."/>
            <person name="Turgeon B.G."/>
            <person name="Yandava C."/>
            <person name="Young S."/>
            <person name="Zhou S."/>
            <person name="Zeng Q."/>
            <person name="Grigoriev I.V."/>
            <person name="Ma L.-J."/>
            <person name="Ciuffetti L.M."/>
        </authorList>
    </citation>
    <scope>NUCLEOTIDE SEQUENCE [LARGE SCALE GENOMIC DNA]</scope>
    <source>
        <strain evidence="2">Pt-1C-BFP</strain>
    </source>
</reference>